<dbReference type="KEGG" id="hir:HETIRDRAFT_331304"/>
<dbReference type="AlphaFoldDB" id="W4JQ79"/>
<dbReference type="RefSeq" id="XP_009553025.1">
    <property type="nucleotide sequence ID" value="XM_009554730.1"/>
</dbReference>
<name>W4JQ79_HETIT</name>
<dbReference type="Proteomes" id="UP000030671">
    <property type="component" value="Unassembled WGS sequence"/>
</dbReference>
<protein>
    <submittedName>
        <fullName evidence="1">Uncharacterized protein</fullName>
    </submittedName>
</protein>
<dbReference type="HOGENOM" id="CLU_2688128_0_0_1"/>
<gene>
    <name evidence="1" type="ORF">HETIRDRAFT_331304</name>
</gene>
<evidence type="ECO:0000313" key="1">
    <source>
        <dbReference type="EMBL" id="ETW75629.1"/>
    </source>
</evidence>
<dbReference type="EMBL" id="KI925466">
    <property type="protein sequence ID" value="ETW75629.1"/>
    <property type="molecule type" value="Genomic_DNA"/>
</dbReference>
<accession>W4JQ79</accession>
<evidence type="ECO:0000313" key="2">
    <source>
        <dbReference type="Proteomes" id="UP000030671"/>
    </source>
</evidence>
<dbReference type="GeneID" id="20671648"/>
<sequence>MLIVLISGPARGCGTTRKVAEFHEMTTSAALLLLYRFLFLTDFATRGFRRSVLIFASHPQPYSQHPTALPPLPS</sequence>
<keyword evidence="2" id="KW-1185">Reference proteome</keyword>
<organism evidence="1 2">
    <name type="scientific">Heterobasidion irregulare (strain TC 32-1)</name>
    <dbReference type="NCBI Taxonomy" id="747525"/>
    <lineage>
        <taxon>Eukaryota</taxon>
        <taxon>Fungi</taxon>
        <taxon>Dikarya</taxon>
        <taxon>Basidiomycota</taxon>
        <taxon>Agaricomycotina</taxon>
        <taxon>Agaricomycetes</taxon>
        <taxon>Russulales</taxon>
        <taxon>Bondarzewiaceae</taxon>
        <taxon>Heterobasidion</taxon>
        <taxon>Heterobasidion annosum species complex</taxon>
    </lineage>
</organism>
<proteinExistence type="predicted"/>
<reference evidence="1 2" key="1">
    <citation type="journal article" date="2012" name="New Phytol.">
        <title>Insight into trade-off between wood decay and parasitism from the genome of a fungal forest pathogen.</title>
        <authorList>
            <person name="Olson A."/>
            <person name="Aerts A."/>
            <person name="Asiegbu F."/>
            <person name="Belbahri L."/>
            <person name="Bouzid O."/>
            <person name="Broberg A."/>
            <person name="Canback B."/>
            <person name="Coutinho P.M."/>
            <person name="Cullen D."/>
            <person name="Dalman K."/>
            <person name="Deflorio G."/>
            <person name="van Diepen L.T."/>
            <person name="Dunand C."/>
            <person name="Duplessis S."/>
            <person name="Durling M."/>
            <person name="Gonthier P."/>
            <person name="Grimwood J."/>
            <person name="Fossdal C.G."/>
            <person name="Hansson D."/>
            <person name="Henrissat B."/>
            <person name="Hietala A."/>
            <person name="Himmelstrand K."/>
            <person name="Hoffmeister D."/>
            <person name="Hogberg N."/>
            <person name="James T.Y."/>
            <person name="Karlsson M."/>
            <person name="Kohler A."/>
            <person name="Kues U."/>
            <person name="Lee Y.H."/>
            <person name="Lin Y.C."/>
            <person name="Lind M."/>
            <person name="Lindquist E."/>
            <person name="Lombard V."/>
            <person name="Lucas S."/>
            <person name="Lunden K."/>
            <person name="Morin E."/>
            <person name="Murat C."/>
            <person name="Park J."/>
            <person name="Raffaello T."/>
            <person name="Rouze P."/>
            <person name="Salamov A."/>
            <person name="Schmutz J."/>
            <person name="Solheim H."/>
            <person name="Stahlberg J."/>
            <person name="Velez H."/>
            <person name="de Vries R.P."/>
            <person name="Wiebenga A."/>
            <person name="Woodward S."/>
            <person name="Yakovlev I."/>
            <person name="Garbelotto M."/>
            <person name="Martin F."/>
            <person name="Grigoriev I.V."/>
            <person name="Stenlid J."/>
        </authorList>
    </citation>
    <scope>NUCLEOTIDE SEQUENCE [LARGE SCALE GENOMIC DNA]</scope>
    <source>
        <strain evidence="1 2">TC 32-1</strain>
    </source>
</reference>
<dbReference type="InParanoid" id="W4JQ79"/>